<dbReference type="InterPro" id="IPR036318">
    <property type="entry name" value="FAD-bd_PCMH-like_sf"/>
</dbReference>
<proteinExistence type="predicted"/>
<dbReference type="SUPFAM" id="SSF55103">
    <property type="entry name" value="FAD-linked oxidases, C-terminal domain"/>
    <property type="match status" value="1"/>
</dbReference>
<dbReference type="InterPro" id="IPR016166">
    <property type="entry name" value="FAD-bd_PCMH"/>
</dbReference>
<evidence type="ECO:0000259" key="3">
    <source>
        <dbReference type="PROSITE" id="PS51387"/>
    </source>
</evidence>
<sequence>MGAERQPHFTAQDRDASDVLLEQVNQAIESGLPLRIQGANSKSFLGREVAGEVLDTRAHRGIVTYDPTELVITARAGTPLSELNAALDAAGQMLPCEPPTFSDGGVGDATVGGMIAAGLSGPRRPWSGSVRDFVLGTRVITGLGKHLKFGGEVMKNVAGYDLSRLMAGSFGCLGLITEVSLKVLPKPRLCTSIALEMDSARALARLAEWGQQPLPISAASHDGRVLRLRLEGGEGSVAAAHDRLGGESIDPAYWRALNEHRLDFFTDGRPLWRLSLPTNTAVLDLPGDQLIDWGGAQRWLKSDASGSEIRAIVSAVGGHALSYSHGLDDSPFQPLAAPLLRYHRQLKAQLDPHGIFNPGRMYAEI</sequence>
<dbReference type="Gene3D" id="3.30.465.10">
    <property type="match status" value="1"/>
</dbReference>
<accession>A0A1G8GLA3</accession>
<dbReference type="PROSITE" id="PS51387">
    <property type="entry name" value="FAD_PCMH"/>
    <property type="match status" value="1"/>
</dbReference>
<dbReference type="EMBL" id="FNCO01000009">
    <property type="protein sequence ID" value="SDH95132.1"/>
    <property type="molecule type" value="Genomic_DNA"/>
</dbReference>
<evidence type="ECO:0000256" key="1">
    <source>
        <dbReference type="ARBA" id="ARBA00022630"/>
    </source>
</evidence>
<dbReference type="Proteomes" id="UP000182894">
    <property type="component" value="Unassembled WGS sequence"/>
</dbReference>
<dbReference type="STRING" id="89065.SAMN05216605_109182"/>
<dbReference type="SUPFAM" id="SSF56176">
    <property type="entry name" value="FAD-binding/transporter-associated domain-like"/>
    <property type="match status" value="1"/>
</dbReference>
<organism evidence="4 5">
    <name type="scientific">Pseudomonas abietaniphila</name>
    <dbReference type="NCBI Taxonomy" id="89065"/>
    <lineage>
        <taxon>Bacteria</taxon>
        <taxon>Pseudomonadati</taxon>
        <taxon>Pseudomonadota</taxon>
        <taxon>Gammaproteobacteria</taxon>
        <taxon>Pseudomonadales</taxon>
        <taxon>Pseudomonadaceae</taxon>
        <taxon>Pseudomonas</taxon>
    </lineage>
</organism>
<dbReference type="NCBIfam" id="NF008439">
    <property type="entry name" value="PRK11282.1"/>
    <property type="match status" value="1"/>
</dbReference>
<keyword evidence="5" id="KW-1185">Reference proteome</keyword>
<name>A0A1G8GLA3_9PSED</name>
<reference evidence="5" key="1">
    <citation type="submission" date="2016-10" db="EMBL/GenBank/DDBJ databases">
        <authorList>
            <person name="Varghese N."/>
            <person name="Submissions S."/>
        </authorList>
    </citation>
    <scope>NUCLEOTIDE SEQUENCE [LARGE SCALE GENOMIC DNA]</scope>
    <source>
        <strain evidence="5">ATCC 700689</strain>
    </source>
</reference>
<dbReference type="InterPro" id="IPR016164">
    <property type="entry name" value="FAD-linked_Oxase-like_C"/>
</dbReference>
<evidence type="ECO:0000313" key="4">
    <source>
        <dbReference type="EMBL" id="SDH95132.1"/>
    </source>
</evidence>
<evidence type="ECO:0000256" key="2">
    <source>
        <dbReference type="ARBA" id="ARBA00022827"/>
    </source>
</evidence>
<dbReference type="Pfam" id="PF01565">
    <property type="entry name" value="FAD_binding_4"/>
    <property type="match status" value="1"/>
</dbReference>
<dbReference type="RefSeq" id="WP_074754292.1">
    <property type="nucleotide sequence ID" value="NZ_FNCO01000009.1"/>
</dbReference>
<dbReference type="AlphaFoldDB" id="A0A1G8GLA3"/>
<dbReference type="GO" id="GO:0071949">
    <property type="term" value="F:FAD binding"/>
    <property type="evidence" value="ECO:0007669"/>
    <property type="project" value="InterPro"/>
</dbReference>
<keyword evidence="1" id="KW-0285">Flavoprotein</keyword>
<protein>
    <submittedName>
        <fullName evidence="4">Glycolate oxidase FAD binding subunit</fullName>
    </submittedName>
</protein>
<dbReference type="InterPro" id="IPR016169">
    <property type="entry name" value="FAD-bd_PCMH_sub2"/>
</dbReference>
<dbReference type="OrthoDB" id="9811557at2"/>
<keyword evidence="2" id="KW-0274">FAD</keyword>
<feature type="domain" description="FAD-binding PCMH-type" evidence="3">
    <location>
        <begin position="1"/>
        <end position="186"/>
    </location>
</feature>
<dbReference type="PANTHER" id="PTHR11748:SF103">
    <property type="entry name" value="GLYCOLATE OXIDASE SUBUNIT GLCE"/>
    <property type="match status" value="1"/>
</dbReference>
<dbReference type="GO" id="GO:0003824">
    <property type="term" value="F:catalytic activity"/>
    <property type="evidence" value="ECO:0007669"/>
    <property type="project" value="InterPro"/>
</dbReference>
<evidence type="ECO:0000313" key="5">
    <source>
        <dbReference type="Proteomes" id="UP000182894"/>
    </source>
</evidence>
<dbReference type="PANTHER" id="PTHR11748">
    <property type="entry name" value="D-LACTATE DEHYDROGENASE"/>
    <property type="match status" value="1"/>
</dbReference>
<gene>
    <name evidence="4" type="ORF">SAMN05216605_109182</name>
</gene>
<dbReference type="InterPro" id="IPR006094">
    <property type="entry name" value="Oxid_FAD_bind_N"/>
</dbReference>